<keyword evidence="7" id="KW-1185">Reference proteome</keyword>
<dbReference type="InterPro" id="IPR017871">
    <property type="entry name" value="ABC_transporter-like_CS"/>
</dbReference>
<dbReference type="GO" id="GO:0005524">
    <property type="term" value="F:ATP binding"/>
    <property type="evidence" value="ECO:0007669"/>
    <property type="project" value="UniProtKB-KW"/>
</dbReference>
<dbReference type="SMART" id="SM00382">
    <property type="entry name" value="AAA"/>
    <property type="match status" value="1"/>
</dbReference>
<protein>
    <submittedName>
        <fullName evidence="6">Peptide ABC transporter ATP-binding protein</fullName>
    </submittedName>
</protein>
<dbReference type="FunFam" id="3.40.50.300:FF:000016">
    <property type="entry name" value="Oligopeptide ABC transporter ATP-binding component"/>
    <property type="match status" value="1"/>
</dbReference>
<dbReference type="GO" id="GO:0016887">
    <property type="term" value="F:ATP hydrolysis activity"/>
    <property type="evidence" value="ECO:0007669"/>
    <property type="project" value="InterPro"/>
</dbReference>
<feature type="domain" description="ABC transporter" evidence="5">
    <location>
        <begin position="34"/>
        <end position="274"/>
    </location>
</feature>
<dbReference type="PROSITE" id="PS50893">
    <property type="entry name" value="ABC_TRANSPORTER_2"/>
    <property type="match status" value="1"/>
</dbReference>
<dbReference type="Pfam" id="PF00005">
    <property type="entry name" value="ABC_tran"/>
    <property type="match status" value="1"/>
</dbReference>
<keyword evidence="3" id="KW-0547">Nucleotide-binding</keyword>
<dbReference type="InterPro" id="IPR050319">
    <property type="entry name" value="ABC_transp_ATP-bind"/>
</dbReference>
<dbReference type="PANTHER" id="PTHR43776">
    <property type="entry name" value="TRANSPORT ATP-BINDING PROTEIN"/>
    <property type="match status" value="1"/>
</dbReference>
<name>A0A194AG64_9BACT</name>
<dbReference type="EMBL" id="BDFE01000009">
    <property type="protein sequence ID" value="GAU08076.1"/>
    <property type="molecule type" value="Genomic_DNA"/>
</dbReference>
<dbReference type="PANTHER" id="PTHR43776:SF7">
    <property type="entry name" value="D,D-DIPEPTIDE TRANSPORT ATP-BINDING PROTEIN DDPF-RELATED"/>
    <property type="match status" value="1"/>
</dbReference>
<keyword evidence="4 6" id="KW-0067">ATP-binding</keyword>
<gene>
    <name evidence="6" type="ORF">DPF_0777</name>
</gene>
<evidence type="ECO:0000256" key="1">
    <source>
        <dbReference type="ARBA" id="ARBA00005417"/>
    </source>
</evidence>
<evidence type="ECO:0000256" key="2">
    <source>
        <dbReference type="ARBA" id="ARBA00022448"/>
    </source>
</evidence>
<dbReference type="NCBIfam" id="TIGR01727">
    <property type="entry name" value="oligo_HPY"/>
    <property type="match status" value="1"/>
</dbReference>
<accession>A0A194AG64</accession>
<evidence type="ECO:0000313" key="7">
    <source>
        <dbReference type="Proteomes" id="UP000095200"/>
    </source>
</evidence>
<dbReference type="InterPro" id="IPR003593">
    <property type="entry name" value="AAA+_ATPase"/>
</dbReference>
<keyword evidence="2" id="KW-0813">Transport</keyword>
<evidence type="ECO:0000313" key="6">
    <source>
        <dbReference type="EMBL" id="GAU08076.1"/>
    </source>
</evidence>
<dbReference type="PROSITE" id="PS00211">
    <property type="entry name" value="ABC_TRANSPORTER_1"/>
    <property type="match status" value="1"/>
</dbReference>
<dbReference type="Proteomes" id="UP000095200">
    <property type="component" value="Unassembled WGS sequence"/>
</dbReference>
<evidence type="ECO:0000256" key="4">
    <source>
        <dbReference type="ARBA" id="ARBA00022840"/>
    </source>
</evidence>
<dbReference type="Pfam" id="PF08352">
    <property type="entry name" value="oligo_HPY"/>
    <property type="match status" value="1"/>
</dbReference>
<dbReference type="InterPro" id="IPR027417">
    <property type="entry name" value="P-loop_NTPase"/>
</dbReference>
<dbReference type="Gene3D" id="3.40.50.300">
    <property type="entry name" value="P-loop containing nucleotide triphosphate hydrolases"/>
    <property type="match status" value="1"/>
</dbReference>
<evidence type="ECO:0000256" key="3">
    <source>
        <dbReference type="ARBA" id="ARBA00022741"/>
    </source>
</evidence>
<proteinExistence type="inferred from homology"/>
<dbReference type="SUPFAM" id="SSF52540">
    <property type="entry name" value="P-loop containing nucleoside triphosphate hydrolases"/>
    <property type="match status" value="1"/>
</dbReference>
<dbReference type="CDD" id="cd03257">
    <property type="entry name" value="ABC_NikE_OppD_transporters"/>
    <property type="match status" value="1"/>
</dbReference>
<reference evidence="7" key="1">
    <citation type="submission" date="2016-06" db="EMBL/GenBank/DDBJ databases">
        <title>Draft genome sequence of Desulfoplanes formicivorans strain Pf12B.</title>
        <authorList>
            <person name="Watanabe M."/>
            <person name="Kojima H."/>
            <person name="Fukui M."/>
        </authorList>
    </citation>
    <scope>NUCLEOTIDE SEQUENCE [LARGE SCALE GENOMIC DNA]</scope>
    <source>
        <strain evidence="7">Pf12B</strain>
    </source>
</reference>
<comment type="caution">
    <text evidence="6">The sequence shown here is derived from an EMBL/GenBank/DDBJ whole genome shotgun (WGS) entry which is preliminary data.</text>
</comment>
<evidence type="ECO:0000259" key="5">
    <source>
        <dbReference type="PROSITE" id="PS50893"/>
    </source>
</evidence>
<comment type="similarity">
    <text evidence="1">Belongs to the ABC transporter superfamily.</text>
</comment>
<dbReference type="InterPro" id="IPR013563">
    <property type="entry name" value="Oligopep_ABC_C"/>
</dbReference>
<dbReference type="AlphaFoldDB" id="A0A194AG64"/>
<dbReference type="STRING" id="1592317.DPF_0777"/>
<organism evidence="6 7">
    <name type="scientific">Desulfoplanes formicivorans</name>
    <dbReference type="NCBI Taxonomy" id="1592317"/>
    <lineage>
        <taxon>Bacteria</taxon>
        <taxon>Pseudomonadati</taxon>
        <taxon>Thermodesulfobacteriota</taxon>
        <taxon>Desulfovibrionia</taxon>
        <taxon>Desulfovibrionales</taxon>
        <taxon>Desulfoplanaceae</taxon>
        <taxon>Desulfoplanes</taxon>
    </lineage>
</organism>
<dbReference type="InterPro" id="IPR003439">
    <property type="entry name" value="ABC_transporter-like_ATP-bd"/>
</dbReference>
<dbReference type="GO" id="GO:0015833">
    <property type="term" value="P:peptide transport"/>
    <property type="evidence" value="ECO:0007669"/>
    <property type="project" value="InterPro"/>
</dbReference>
<sequence>MQPQLSTSIEKILSVKNLVKIFDISGGFLDQLSIRNGKPVRTKTTVKALNDVSFSIFPGETFSVVGESGCGKSTLGRTVLGLYPPTSGKILYRGERLDNIDPKKMLPYRAKMQMIFQDPYASLNPRMKVRQILQEPVAFHRPDKSAAELADKVDEIMELVGVDPAWADRFPHEFSGGQRQRISIARALMVDPEFIVADEPISALDVSIQAQILNLLMDAQEKKGLTYLFITHDLSVVEHISSRVAVMYLGSLCELARAEDLFESPSHPYTKALLSAIPRLGQKGLKHIKLSGEVPTPINLPSGCFFHGRCPHCNKRCMNERPETLHERTPRTDHPGQRDQGRLPWCAGRQNLIAEITPVAILRVCPSM</sequence>
<dbReference type="GO" id="GO:0055085">
    <property type="term" value="P:transmembrane transport"/>
    <property type="evidence" value="ECO:0007669"/>
    <property type="project" value="UniProtKB-ARBA"/>
</dbReference>